<dbReference type="GO" id="GO:0005783">
    <property type="term" value="C:endoplasmic reticulum"/>
    <property type="evidence" value="ECO:0007669"/>
    <property type="project" value="TreeGrafter"/>
</dbReference>
<dbReference type="InterPro" id="IPR039859">
    <property type="entry name" value="PFA4/ZDH16/20/ERF2-like"/>
</dbReference>
<keyword evidence="2" id="KW-1185">Reference proteome</keyword>
<evidence type="ECO:0000313" key="1">
    <source>
        <dbReference type="EMBL" id="RUP49903.1"/>
    </source>
</evidence>
<comment type="caution">
    <text evidence="1">The sequence shown here is derived from an EMBL/GenBank/DDBJ whole genome shotgun (WGS) entry which is preliminary data.</text>
</comment>
<dbReference type="GO" id="GO:0019706">
    <property type="term" value="F:protein-cysteine S-palmitoyltransferase activity"/>
    <property type="evidence" value="ECO:0007669"/>
    <property type="project" value="UniProtKB-EC"/>
</dbReference>
<sequence>MSEQPTKSRPPPLFHTTPPPAPSGPRASIIGSPSFEESMSTILARAPPSPSLNQQRHLSYIGEPPTPTTTISPPSPPQRASITITSPMDDITSPQTTFSLLGGAQTSPAFASLSLASPSLYQSLESASEEIDHPVGADQLVPASLGLSMPSFGDPTTMFAPASSVIRRSTSTKRSTVLKPHIPFDPQATVTALGYTSDPSEISLAESLENLDDLGTTTSHTTSTVHTSHATASPPTSPTADPLTLTSTVATTVSTPANPYNPASSSDTTKPSDSMRTTTETVRPPRPSSRPISVSALPNAQRHSTTVRGGKRQRNYQVFPGRNVFFCGGRLMTSREHWAFLIAFSLVLIPGGLFAGFTCPWLWTNIHPALPIIFAYMFVLAIASMLRTSLTDPGIIPRNLDPSPPLDDFDELVSSNRNSFAYGSMFSRNMPLPKDVKVKDTNIRLKYCETCKIYRPPRASHCRQCDNCVENEDHHCIWLNNCIGRRNYRPFFTFIFTATVMCLYVLSLSLAHVVILYMQGRSKTPGYGFGTAIGQAPVSFVLVFITFVLVWSVGGLTGYHLFLISRNVTTHEQLRASMVRRQHFPNPFDFNNPFLNCLYVLCRPQTKSYLRRRKYVEEELEAVTTGTAMELNENVEGERRTEQQDAQAGQRLEVLRRTPPLVMGEQAV</sequence>
<dbReference type="OrthoDB" id="9909019at2759"/>
<dbReference type="PANTHER" id="PTHR22883:SF43">
    <property type="entry name" value="PALMITOYLTRANSFERASE APP"/>
    <property type="match status" value="1"/>
</dbReference>
<proteinExistence type="predicted"/>
<dbReference type="EMBL" id="RBNI01001865">
    <property type="protein sequence ID" value="RUP49903.1"/>
    <property type="molecule type" value="Genomic_DNA"/>
</dbReference>
<dbReference type="InterPro" id="IPR001594">
    <property type="entry name" value="Palmitoyltrfase_DHHC"/>
</dbReference>
<dbReference type="PROSITE" id="PS50216">
    <property type="entry name" value="DHHC"/>
    <property type="match status" value="1"/>
</dbReference>
<name>A0A433DGC0_9FUNG</name>
<dbReference type="Pfam" id="PF01529">
    <property type="entry name" value="DHHC"/>
    <property type="match status" value="1"/>
</dbReference>
<protein>
    <submittedName>
        <fullName evidence="1">DHHC palmitoyltransferase-domain-containing protein</fullName>
    </submittedName>
</protein>
<dbReference type="PANTHER" id="PTHR22883">
    <property type="entry name" value="ZINC FINGER DHHC DOMAIN CONTAINING PROTEIN"/>
    <property type="match status" value="1"/>
</dbReference>
<dbReference type="GO" id="GO:0005794">
    <property type="term" value="C:Golgi apparatus"/>
    <property type="evidence" value="ECO:0007669"/>
    <property type="project" value="TreeGrafter"/>
</dbReference>
<organism evidence="1 2">
    <name type="scientific">Jimgerdemannia flammicorona</name>
    <dbReference type="NCBI Taxonomy" id="994334"/>
    <lineage>
        <taxon>Eukaryota</taxon>
        <taxon>Fungi</taxon>
        <taxon>Fungi incertae sedis</taxon>
        <taxon>Mucoromycota</taxon>
        <taxon>Mucoromycotina</taxon>
        <taxon>Endogonomycetes</taxon>
        <taxon>Endogonales</taxon>
        <taxon>Endogonaceae</taxon>
        <taxon>Jimgerdemannia</taxon>
    </lineage>
</organism>
<accession>A0A433DGC0</accession>
<dbReference type="GO" id="GO:0006612">
    <property type="term" value="P:protein targeting to membrane"/>
    <property type="evidence" value="ECO:0007669"/>
    <property type="project" value="TreeGrafter"/>
</dbReference>
<evidence type="ECO:0000313" key="2">
    <source>
        <dbReference type="Proteomes" id="UP000268093"/>
    </source>
</evidence>
<gene>
    <name evidence="1" type="ORF">BC936DRAFT_141048</name>
</gene>
<dbReference type="Proteomes" id="UP000268093">
    <property type="component" value="Unassembled WGS sequence"/>
</dbReference>
<reference evidence="1 2" key="1">
    <citation type="journal article" date="2018" name="New Phytol.">
        <title>Phylogenomics of Endogonaceae and evolution of mycorrhizas within Mucoromycota.</title>
        <authorList>
            <person name="Chang Y."/>
            <person name="Desiro A."/>
            <person name="Na H."/>
            <person name="Sandor L."/>
            <person name="Lipzen A."/>
            <person name="Clum A."/>
            <person name="Barry K."/>
            <person name="Grigoriev I.V."/>
            <person name="Martin F.M."/>
            <person name="Stajich J.E."/>
            <person name="Smith M.E."/>
            <person name="Bonito G."/>
            <person name="Spatafora J.W."/>
        </authorList>
    </citation>
    <scope>NUCLEOTIDE SEQUENCE [LARGE SCALE GENOMIC DNA]</scope>
    <source>
        <strain evidence="1 2">GMNB39</strain>
    </source>
</reference>
<keyword evidence="1" id="KW-0808">Transferase</keyword>